<dbReference type="HOGENOM" id="CLU_035918_6_0_1"/>
<dbReference type="EMBL" id="KN819391">
    <property type="protein sequence ID" value="KIJ10964.1"/>
    <property type="molecule type" value="Genomic_DNA"/>
</dbReference>
<feature type="non-terminal residue" evidence="1">
    <location>
        <position position="1"/>
    </location>
</feature>
<dbReference type="OrthoDB" id="3160134at2759"/>
<reference evidence="1 2" key="1">
    <citation type="submission" date="2014-06" db="EMBL/GenBank/DDBJ databases">
        <authorList>
            <consortium name="DOE Joint Genome Institute"/>
            <person name="Kuo A."/>
            <person name="Kohler A."/>
            <person name="Nagy L.G."/>
            <person name="Floudas D."/>
            <person name="Copeland A."/>
            <person name="Barry K.W."/>
            <person name="Cichocki N."/>
            <person name="Veneault-Fourrey C."/>
            <person name="LaButti K."/>
            <person name="Lindquist E.A."/>
            <person name="Lipzen A."/>
            <person name="Lundell T."/>
            <person name="Morin E."/>
            <person name="Murat C."/>
            <person name="Sun H."/>
            <person name="Tunlid A."/>
            <person name="Henrissat B."/>
            <person name="Grigoriev I.V."/>
            <person name="Hibbett D.S."/>
            <person name="Martin F."/>
            <person name="Nordberg H.P."/>
            <person name="Cantor M.N."/>
            <person name="Hua S.X."/>
        </authorList>
    </citation>
    <scope>NUCLEOTIDE SEQUENCE [LARGE SCALE GENOMIC DNA]</scope>
    <source>
        <strain evidence="1 2">ATCC 200175</strain>
    </source>
</reference>
<accession>A0A0C9SS48</accession>
<dbReference type="InterPro" id="IPR046521">
    <property type="entry name" value="DUF6698"/>
</dbReference>
<name>A0A0C9SS48_PAXIN</name>
<reference evidence="2" key="2">
    <citation type="submission" date="2015-01" db="EMBL/GenBank/DDBJ databases">
        <title>Evolutionary Origins and Diversification of the Mycorrhizal Mutualists.</title>
        <authorList>
            <consortium name="DOE Joint Genome Institute"/>
            <consortium name="Mycorrhizal Genomics Consortium"/>
            <person name="Kohler A."/>
            <person name="Kuo A."/>
            <person name="Nagy L.G."/>
            <person name="Floudas D."/>
            <person name="Copeland A."/>
            <person name="Barry K.W."/>
            <person name="Cichocki N."/>
            <person name="Veneault-Fourrey C."/>
            <person name="LaButti K."/>
            <person name="Lindquist E.A."/>
            <person name="Lipzen A."/>
            <person name="Lundell T."/>
            <person name="Morin E."/>
            <person name="Murat C."/>
            <person name="Riley R."/>
            <person name="Ohm R."/>
            <person name="Sun H."/>
            <person name="Tunlid A."/>
            <person name="Henrissat B."/>
            <person name="Grigoriev I.V."/>
            <person name="Hibbett D.S."/>
            <person name="Martin F."/>
        </authorList>
    </citation>
    <scope>NUCLEOTIDE SEQUENCE [LARGE SCALE GENOMIC DNA]</scope>
    <source>
        <strain evidence="2">ATCC 200175</strain>
    </source>
</reference>
<sequence length="203" mass="22856">VQDPLVHHGHYFGHVVHSFCNVQTLLTNGMTLMDNLEERGMEALSQQERKESTVFYELLKMVPQLEQRLMASSEEEVVSIAELIQKGASSARADDMKSMKVAIIDWITPKDQILNPHIPRNVKTGRGFHYECIGALLCPTGYNWENVDTKAKLCSGQLQVAGDQWPIFLYANYTYDPEDLWNGFLQSGLLVSASTQHSLLISS</sequence>
<dbReference type="AlphaFoldDB" id="A0A0C9SS48"/>
<dbReference type="Proteomes" id="UP000053647">
    <property type="component" value="Unassembled WGS sequence"/>
</dbReference>
<organism evidence="1 2">
    <name type="scientific">Paxillus involutus ATCC 200175</name>
    <dbReference type="NCBI Taxonomy" id="664439"/>
    <lineage>
        <taxon>Eukaryota</taxon>
        <taxon>Fungi</taxon>
        <taxon>Dikarya</taxon>
        <taxon>Basidiomycota</taxon>
        <taxon>Agaricomycotina</taxon>
        <taxon>Agaricomycetes</taxon>
        <taxon>Agaricomycetidae</taxon>
        <taxon>Boletales</taxon>
        <taxon>Paxilineae</taxon>
        <taxon>Paxillaceae</taxon>
        <taxon>Paxillus</taxon>
    </lineage>
</organism>
<protein>
    <submittedName>
        <fullName evidence="1">Uncharacterized protein</fullName>
    </submittedName>
</protein>
<gene>
    <name evidence="1" type="ORF">PAXINDRAFT_85259</name>
</gene>
<evidence type="ECO:0000313" key="2">
    <source>
        <dbReference type="Proteomes" id="UP000053647"/>
    </source>
</evidence>
<dbReference type="Pfam" id="PF20414">
    <property type="entry name" value="DUF6698"/>
    <property type="match status" value="1"/>
</dbReference>
<proteinExistence type="predicted"/>
<evidence type="ECO:0000313" key="1">
    <source>
        <dbReference type="EMBL" id="KIJ10964.1"/>
    </source>
</evidence>
<keyword evidence="2" id="KW-1185">Reference proteome</keyword>